<dbReference type="EMBL" id="RQYF01000010">
    <property type="protein sequence ID" value="RRD92507.1"/>
    <property type="molecule type" value="Genomic_DNA"/>
</dbReference>
<reference evidence="1 2" key="1">
    <citation type="submission" date="2018-11" db="EMBL/GenBank/DDBJ databases">
        <title>Genomes From Bacteria Associated with the Canine Oral Cavity: a Test Case for Automated Genome-Based Taxonomic Assignment.</title>
        <authorList>
            <person name="Coil D.A."/>
            <person name="Jospin G."/>
            <person name="Darling A.E."/>
            <person name="Wallis C."/>
            <person name="Davis I.J."/>
            <person name="Harris S."/>
            <person name="Eisen J.A."/>
            <person name="Holcombe L.J."/>
            <person name="O'Flynn C."/>
        </authorList>
    </citation>
    <scope>NUCLEOTIDE SEQUENCE [LARGE SCALE GENOMIC DNA]</scope>
    <source>
        <strain evidence="1 2">OH1047_COT-310</strain>
    </source>
</reference>
<dbReference type="AlphaFoldDB" id="A0A3P2AAQ1"/>
<evidence type="ECO:0000313" key="2">
    <source>
        <dbReference type="Proteomes" id="UP000279562"/>
    </source>
</evidence>
<evidence type="ECO:0000313" key="1">
    <source>
        <dbReference type="EMBL" id="RRD92507.1"/>
    </source>
</evidence>
<protein>
    <submittedName>
        <fullName evidence="1">Glycine cleavage system H protein</fullName>
    </submittedName>
</protein>
<accession>A0A3P2AAQ1</accession>
<organism evidence="1 2">
    <name type="scientific">Prevotella heparinolytica</name>
    <dbReference type="NCBI Taxonomy" id="28113"/>
    <lineage>
        <taxon>Bacteria</taxon>
        <taxon>Pseudomonadati</taxon>
        <taxon>Bacteroidota</taxon>
        <taxon>Bacteroidia</taxon>
        <taxon>Bacteroidales</taxon>
        <taxon>Bacteroidaceae</taxon>
        <taxon>Bacteroides</taxon>
    </lineage>
</organism>
<gene>
    <name evidence="1" type="ORF">EII33_03625</name>
</gene>
<proteinExistence type="predicted"/>
<name>A0A3P2AAQ1_9BACE</name>
<comment type="caution">
    <text evidence="1">The sequence shown here is derived from an EMBL/GenBank/DDBJ whole genome shotgun (WGS) entry which is preliminary data.</text>
</comment>
<keyword evidence="2" id="KW-1185">Reference proteome</keyword>
<sequence>MFVVSGKGSSGLSRTKKVEAASRYGDNLHTSISLQVVFSP</sequence>
<dbReference type="Proteomes" id="UP000279562">
    <property type="component" value="Unassembled WGS sequence"/>
</dbReference>